<feature type="transmembrane region" description="Helical" evidence="7">
    <location>
        <begin position="230"/>
        <end position="250"/>
    </location>
</feature>
<evidence type="ECO:0000256" key="6">
    <source>
        <dbReference type="ARBA" id="ARBA00023136"/>
    </source>
</evidence>
<keyword evidence="3" id="KW-1003">Cell membrane</keyword>
<feature type="transmembrane region" description="Helical" evidence="7">
    <location>
        <begin position="390"/>
        <end position="410"/>
    </location>
</feature>
<dbReference type="PROSITE" id="PS50928">
    <property type="entry name" value="ABC_TM1"/>
    <property type="match status" value="1"/>
</dbReference>
<dbReference type="Gene3D" id="1.10.3720.10">
    <property type="entry name" value="MetI-like"/>
    <property type="match status" value="1"/>
</dbReference>
<feature type="transmembrane region" description="Helical" evidence="7">
    <location>
        <begin position="138"/>
        <end position="157"/>
    </location>
</feature>
<dbReference type="PANTHER" id="PTHR43227:SF8">
    <property type="entry name" value="DIACETYLCHITOBIOSE UPTAKE SYSTEM PERMEASE PROTEIN DASB"/>
    <property type="match status" value="1"/>
</dbReference>
<feature type="transmembrane region" description="Helical" evidence="7">
    <location>
        <begin position="105"/>
        <end position="126"/>
    </location>
</feature>
<name>A0A917T3C9_9ACTN</name>
<protein>
    <submittedName>
        <fullName evidence="9">Sugar ABC transporter permease</fullName>
    </submittedName>
</protein>
<evidence type="ECO:0000256" key="4">
    <source>
        <dbReference type="ARBA" id="ARBA00022692"/>
    </source>
</evidence>
<feature type="transmembrane region" description="Helical" evidence="7">
    <location>
        <begin position="193"/>
        <end position="218"/>
    </location>
</feature>
<dbReference type="InterPro" id="IPR000515">
    <property type="entry name" value="MetI-like"/>
</dbReference>
<dbReference type="Proteomes" id="UP000655208">
    <property type="component" value="Unassembled WGS sequence"/>
</dbReference>
<evidence type="ECO:0000256" key="3">
    <source>
        <dbReference type="ARBA" id="ARBA00022475"/>
    </source>
</evidence>
<accession>A0A917T3C9</accession>
<dbReference type="GO" id="GO:0055085">
    <property type="term" value="P:transmembrane transport"/>
    <property type="evidence" value="ECO:0007669"/>
    <property type="project" value="InterPro"/>
</dbReference>
<dbReference type="InterPro" id="IPR035906">
    <property type="entry name" value="MetI-like_sf"/>
</dbReference>
<gene>
    <name evidence="9" type="ORF">GCM10011594_30570</name>
</gene>
<evidence type="ECO:0000313" key="9">
    <source>
        <dbReference type="EMBL" id="GGM08543.1"/>
    </source>
</evidence>
<dbReference type="AlphaFoldDB" id="A0A917T3C9"/>
<evidence type="ECO:0000259" key="8">
    <source>
        <dbReference type="PROSITE" id="PS50928"/>
    </source>
</evidence>
<comment type="subcellular location">
    <subcellularLocation>
        <location evidence="1 7">Cell membrane</location>
        <topology evidence="1 7">Multi-pass membrane protein</topology>
    </subcellularLocation>
</comment>
<reference evidence="9" key="1">
    <citation type="journal article" date="2014" name="Int. J. Syst. Evol. Microbiol.">
        <title>Complete genome sequence of Corynebacterium casei LMG S-19264T (=DSM 44701T), isolated from a smear-ripened cheese.</title>
        <authorList>
            <consortium name="US DOE Joint Genome Institute (JGI-PGF)"/>
            <person name="Walter F."/>
            <person name="Albersmeier A."/>
            <person name="Kalinowski J."/>
            <person name="Ruckert C."/>
        </authorList>
    </citation>
    <scope>NUCLEOTIDE SEQUENCE</scope>
    <source>
        <strain evidence="9">CGMCC 4.7308</strain>
    </source>
</reference>
<evidence type="ECO:0000313" key="10">
    <source>
        <dbReference type="Proteomes" id="UP000655208"/>
    </source>
</evidence>
<keyword evidence="4 7" id="KW-0812">Transmembrane</keyword>
<evidence type="ECO:0000256" key="7">
    <source>
        <dbReference type="RuleBase" id="RU363032"/>
    </source>
</evidence>
<organism evidence="9 10">
    <name type="scientific">Nakamurella endophytica</name>
    <dbReference type="NCBI Taxonomy" id="1748367"/>
    <lineage>
        <taxon>Bacteria</taxon>
        <taxon>Bacillati</taxon>
        <taxon>Actinomycetota</taxon>
        <taxon>Actinomycetes</taxon>
        <taxon>Nakamurellales</taxon>
        <taxon>Nakamurellaceae</taxon>
        <taxon>Nakamurella</taxon>
    </lineage>
</organism>
<evidence type="ECO:0000256" key="2">
    <source>
        <dbReference type="ARBA" id="ARBA00022448"/>
    </source>
</evidence>
<sequence length="420" mass="46074">MQDLSRRQAVPHDRTFRYRLTDERSEGELTQTLTRPTEPAHVRKEPAGNNWITWLVGAILGVIIVALVWIGWKAFTGTKILFDSTKSHGWFLNMLFNPTSAVQKIIVMVLAIALFVGVMALILFLVDRERVPNGTLVLGFLGPVIVAVSVGLVWPAVKTIFQSFRKFDQFGRDLGWNGFHNYGYILSIGKGDLIINTVLWVFLVPIFATVFGLVYAVLVDRTRFEAAAKALIFLPTAISMVAASIIWRYVYYAPAPSGQPQVGLANAVVTAFGGSPSNWTLKFPQATFAMIVVMIWIQAGFAMTTLSAAIKAVPDDIIEAARIDGASGMRLFRSVTVPTIRPTLVVVITTVAIASLKTFDIVNVMGGNLPNNDILANAFYRQITVSQPGFAGASAVLIFVIVLPVIVFNVRQMKKSEGIR</sequence>
<keyword evidence="6 7" id="KW-0472">Membrane</keyword>
<evidence type="ECO:0000256" key="5">
    <source>
        <dbReference type="ARBA" id="ARBA00022989"/>
    </source>
</evidence>
<feature type="transmembrane region" description="Helical" evidence="7">
    <location>
        <begin position="331"/>
        <end position="356"/>
    </location>
</feature>
<dbReference type="Pfam" id="PF00528">
    <property type="entry name" value="BPD_transp_1"/>
    <property type="match status" value="1"/>
</dbReference>
<dbReference type="GO" id="GO:0005886">
    <property type="term" value="C:plasma membrane"/>
    <property type="evidence" value="ECO:0007669"/>
    <property type="project" value="UniProtKB-SubCell"/>
</dbReference>
<feature type="domain" description="ABC transmembrane type-1" evidence="8">
    <location>
        <begin position="194"/>
        <end position="409"/>
    </location>
</feature>
<proteinExistence type="inferred from homology"/>
<comment type="caution">
    <text evidence="9">The sequence shown here is derived from an EMBL/GenBank/DDBJ whole genome shotgun (WGS) entry which is preliminary data.</text>
</comment>
<keyword evidence="5 7" id="KW-1133">Transmembrane helix</keyword>
<dbReference type="CDD" id="cd06261">
    <property type="entry name" value="TM_PBP2"/>
    <property type="match status" value="1"/>
</dbReference>
<dbReference type="EMBL" id="BMNA01000006">
    <property type="protein sequence ID" value="GGM08543.1"/>
    <property type="molecule type" value="Genomic_DNA"/>
</dbReference>
<dbReference type="SUPFAM" id="SSF161098">
    <property type="entry name" value="MetI-like"/>
    <property type="match status" value="1"/>
</dbReference>
<dbReference type="PANTHER" id="PTHR43227">
    <property type="entry name" value="BLL4140 PROTEIN"/>
    <property type="match status" value="1"/>
</dbReference>
<feature type="transmembrane region" description="Helical" evidence="7">
    <location>
        <begin position="286"/>
        <end position="310"/>
    </location>
</feature>
<reference evidence="9" key="2">
    <citation type="submission" date="2020-09" db="EMBL/GenBank/DDBJ databases">
        <authorList>
            <person name="Sun Q."/>
            <person name="Zhou Y."/>
        </authorList>
    </citation>
    <scope>NUCLEOTIDE SEQUENCE</scope>
    <source>
        <strain evidence="9">CGMCC 4.7308</strain>
    </source>
</reference>
<dbReference type="InterPro" id="IPR050809">
    <property type="entry name" value="UgpAE/MalFG_permease"/>
</dbReference>
<comment type="similarity">
    <text evidence="7">Belongs to the binding-protein-dependent transport system permease family.</text>
</comment>
<keyword evidence="10" id="KW-1185">Reference proteome</keyword>
<keyword evidence="2 7" id="KW-0813">Transport</keyword>
<evidence type="ECO:0000256" key="1">
    <source>
        <dbReference type="ARBA" id="ARBA00004651"/>
    </source>
</evidence>
<feature type="transmembrane region" description="Helical" evidence="7">
    <location>
        <begin position="51"/>
        <end position="72"/>
    </location>
</feature>